<sequence length="155" mass="17781">MGNFNRGVGSFDRGNRRAGSRFSGRDLGKGDRGPITMFRAICDECKKPCEVPFRPTAGKPVYCNDCFNIRGRVNQDRAPKRDFNDRPQTPRPIFLNNEKEDDIKKQLELVNSKLEKLISLIENFSKEKLNKKVEIVKNIVASLPKKEIKKKTIKK</sequence>
<comment type="caution">
    <text evidence="3">The sequence shown here is derived from an EMBL/GenBank/DDBJ whole genome shotgun (WGS) entry which is preliminary data.</text>
</comment>
<dbReference type="EMBL" id="PGYQ01000001">
    <property type="protein sequence ID" value="PKL72776.1"/>
    <property type="molecule type" value="Genomic_DNA"/>
</dbReference>
<evidence type="ECO:0000256" key="1">
    <source>
        <dbReference type="SAM" id="MobiDB-lite"/>
    </source>
</evidence>
<dbReference type="NCBIfam" id="TIGR04272">
    <property type="entry name" value="cxxc_cxxc_Mbark"/>
    <property type="match status" value="1"/>
</dbReference>
<evidence type="ECO:0000313" key="3">
    <source>
        <dbReference type="EMBL" id="PKL72776.1"/>
    </source>
</evidence>
<feature type="region of interest" description="Disordered" evidence="1">
    <location>
        <begin position="76"/>
        <end position="97"/>
    </location>
</feature>
<evidence type="ECO:0000259" key="2">
    <source>
        <dbReference type="Pfam" id="PF23477"/>
    </source>
</evidence>
<reference evidence="3 4" key="1">
    <citation type="journal article" date="2017" name="ISME J.">
        <title>Potential for microbial H2 and metal transformations associated with novel bacteria and archaea in deep terrestrial subsurface sediments.</title>
        <authorList>
            <person name="Hernsdorf A.W."/>
            <person name="Amano Y."/>
            <person name="Miyakawa K."/>
            <person name="Ise K."/>
            <person name="Suzuki Y."/>
            <person name="Anantharaman K."/>
            <person name="Probst A."/>
            <person name="Burstein D."/>
            <person name="Thomas B.C."/>
            <person name="Banfield J.F."/>
        </authorList>
    </citation>
    <scope>NUCLEOTIDE SEQUENCE [LARGE SCALE GENOMIC DNA]</scope>
    <source>
        <strain evidence="3">HGW-Kuenenbacteria-1</strain>
    </source>
</reference>
<feature type="region of interest" description="Disordered" evidence="1">
    <location>
        <begin position="1"/>
        <end position="29"/>
    </location>
</feature>
<evidence type="ECO:0000313" key="4">
    <source>
        <dbReference type="Proteomes" id="UP000233414"/>
    </source>
</evidence>
<accession>A0A2N1UPE4</accession>
<dbReference type="Pfam" id="PF23477">
    <property type="entry name" value="zf_Tbcl_2"/>
    <property type="match status" value="1"/>
</dbReference>
<feature type="compositionally biased region" description="Basic and acidic residues" evidence="1">
    <location>
        <begin position="76"/>
        <end position="85"/>
    </location>
</feature>
<organism evidence="3 4">
    <name type="scientific">Candidatus Kuenenbacteria bacterium HGW-Kuenenbacteria-1</name>
    <dbReference type="NCBI Taxonomy" id="2013812"/>
    <lineage>
        <taxon>Bacteria</taxon>
        <taxon>Candidatus Kueneniibacteriota</taxon>
    </lineage>
</organism>
<dbReference type="AlphaFoldDB" id="A0A2N1UPE4"/>
<feature type="domain" description="CxxC-x17-CxxC" evidence="2">
    <location>
        <begin position="36"/>
        <end position="68"/>
    </location>
</feature>
<proteinExistence type="predicted"/>
<name>A0A2N1UPE4_9BACT</name>
<dbReference type="Proteomes" id="UP000233414">
    <property type="component" value="Unassembled WGS sequence"/>
</dbReference>
<dbReference type="InterPro" id="IPR026363">
    <property type="entry name" value="CxxC-x17-CxxC_dom"/>
</dbReference>
<protein>
    <recommendedName>
        <fullName evidence="2">CxxC-x17-CxxC domain-containing protein</fullName>
    </recommendedName>
</protein>
<gene>
    <name evidence="3" type="ORF">CVV26_00440</name>
</gene>